<dbReference type="eggNOG" id="COG0577">
    <property type="taxonomic scope" value="Bacteria"/>
</dbReference>
<dbReference type="PANTHER" id="PTHR30572">
    <property type="entry name" value="MEMBRANE COMPONENT OF TRANSPORTER-RELATED"/>
    <property type="match status" value="1"/>
</dbReference>
<dbReference type="Pfam" id="PF12704">
    <property type="entry name" value="MacB_PCD"/>
    <property type="match status" value="1"/>
</dbReference>
<feature type="domain" description="ABC3 transporter permease C-terminal" evidence="7">
    <location>
        <begin position="469"/>
        <end position="581"/>
    </location>
</feature>
<comment type="subcellular location">
    <subcellularLocation>
        <location evidence="1">Cell membrane</location>
        <topology evidence="1">Multi-pass membrane protein</topology>
    </subcellularLocation>
</comment>
<feature type="transmembrane region" description="Helical" evidence="6">
    <location>
        <begin position="166"/>
        <end position="189"/>
    </location>
</feature>
<feature type="domain" description="ABC3 transporter permease C-terminal" evidence="7">
    <location>
        <begin position="82"/>
        <end position="195"/>
    </location>
</feature>
<dbReference type="GO" id="GO:0022857">
    <property type="term" value="F:transmembrane transporter activity"/>
    <property type="evidence" value="ECO:0007669"/>
    <property type="project" value="TreeGrafter"/>
</dbReference>
<keyword evidence="10" id="KW-1185">Reference proteome</keyword>
<evidence type="ECO:0000256" key="5">
    <source>
        <dbReference type="ARBA" id="ARBA00023136"/>
    </source>
</evidence>
<evidence type="ECO:0000259" key="7">
    <source>
        <dbReference type="Pfam" id="PF02687"/>
    </source>
</evidence>
<feature type="transmembrane region" description="Helical" evidence="6">
    <location>
        <begin position="123"/>
        <end position="146"/>
    </location>
</feature>
<feature type="domain" description="MacB-like periplasmic core" evidence="8">
    <location>
        <begin position="231"/>
        <end position="426"/>
    </location>
</feature>
<feature type="transmembrane region" description="Helical" evidence="6">
    <location>
        <begin position="501"/>
        <end position="529"/>
    </location>
</feature>
<keyword evidence="2" id="KW-1003">Cell membrane</keyword>
<sequence length="588" mass="65164">MERHLVLVANVREVGKGHFARRSRRPSGYVWQGTQEQFNPNQGTGDFRIVPSLQPLSDVHFNHQYQDNYSRKAHLPSLYGMMVVAVFILLIAAINFINLATAQSVQRTREVGMRKVLGGSRQSLIAQFMSETLILTILAVGLALLLTRPMLSAFESFIPRGLSFSVFTPNILLFLLAITLTTALLSGLYPSWVLSAYRPAQALKGQTGLLGNQKGYLRKGLIVFQFTVSLLFIIGTIMVGRQLSYIRNKDLGFSTDAVVLINTPQVDKSDVLAQQLRQLTGVTHVAKQWSAPMSEGYMLTKMTYRGAKAIETEVSAKIGDENYIPLYQLRVVAGRNMMPTDTLRELVINQTYVKALGFKQPAEAIGKLLSFNGRDYPIAGVVADFHENSLHAPIRPTFIAYMPGMSKDIAVKLATKGKQVSDVRTSLAAIEDAWQTVYPDKEFSYTFLDDSIARLYESDQKIARLVNTATAIAILISCMGLFGLATFTAQQRTKEIGVRKVLGASVVSIITLLSADFVKLVFIAFLIASPIAWWITGKWLEEFAYRVDVAWWVFILAGVLAMGIALLTVSFQSVKAALMNPVKSLRSE</sequence>
<keyword evidence="3 6" id="KW-0812">Transmembrane</keyword>
<evidence type="ECO:0000256" key="2">
    <source>
        <dbReference type="ARBA" id="ARBA00022475"/>
    </source>
</evidence>
<evidence type="ECO:0000256" key="4">
    <source>
        <dbReference type="ARBA" id="ARBA00022989"/>
    </source>
</evidence>
<dbReference type="Proteomes" id="UP000009309">
    <property type="component" value="Unassembled WGS sequence"/>
</dbReference>
<evidence type="ECO:0000256" key="3">
    <source>
        <dbReference type="ARBA" id="ARBA00022692"/>
    </source>
</evidence>
<name>I2GEZ2_9BACT</name>
<evidence type="ECO:0000259" key="8">
    <source>
        <dbReference type="Pfam" id="PF12704"/>
    </source>
</evidence>
<evidence type="ECO:0000256" key="1">
    <source>
        <dbReference type="ARBA" id="ARBA00004651"/>
    </source>
</evidence>
<dbReference type="InterPro" id="IPR003838">
    <property type="entry name" value="ABC3_permease_C"/>
</dbReference>
<reference evidence="9 10" key="1">
    <citation type="journal article" date="2012" name="J. Bacteriol.">
        <title>Genome Sequence of the Filamentous Bacterium Fibrisoma limi BUZ 3T.</title>
        <authorList>
            <person name="Filippini M."/>
            <person name="Qi W."/>
            <person name="Jaenicke S."/>
            <person name="Goesmann A."/>
            <person name="Smits T.H."/>
            <person name="Bagheri H.C."/>
        </authorList>
    </citation>
    <scope>NUCLEOTIDE SEQUENCE [LARGE SCALE GENOMIC DNA]</scope>
    <source>
        <strain evidence="10">BUZ 3T</strain>
    </source>
</reference>
<dbReference type="STRING" id="1185876.BN8_01470"/>
<protein>
    <recommendedName>
        <fullName evidence="11">Macrolide export ATP-binding/permease protein macB</fullName>
    </recommendedName>
</protein>
<accession>I2GEZ2</accession>
<keyword evidence="4 6" id="KW-1133">Transmembrane helix</keyword>
<evidence type="ECO:0000256" key="6">
    <source>
        <dbReference type="SAM" id="Phobius"/>
    </source>
</evidence>
<evidence type="ECO:0000313" key="10">
    <source>
        <dbReference type="Proteomes" id="UP000009309"/>
    </source>
</evidence>
<dbReference type="InterPro" id="IPR050250">
    <property type="entry name" value="Macrolide_Exporter_MacB"/>
</dbReference>
<dbReference type="AlphaFoldDB" id="I2GEZ2"/>
<evidence type="ECO:0000313" key="9">
    <source>
        <dbReference type="EMBL" id="CCH52467.1"/>
    </source>
</evidence>
<organism evidence="9 10">
    <name type="scientific">Fibrisoma limi BUZ 3</name>
    <dbReference type="NCBI Taxonomy" id="1185876"/>
    <lineage>
        <taxon>Bacteria</taxon>
        <taxon>Pseudomonadati</taxon>
        <taxon>Bacteroidota</taxon>
        <taxon>Cytophagia</taxon>
        <taxon>Cytophagales</taxon>
        <taxon>Spirosomataceae</taxon>
        <taxon>Fibrisoma</taxon>
    </lineage>
</organism>
<feature type="transmembrane region" description="Helical" evidence="6">
    <location>
        <begin position="469"/>
        <end position="489"/>
    </location>
</feature>
<dbReference type="PANTHER" id="PTHR30572:SF18">
    <property type="entry name" value="ABC-TYPE MACROLIDE FAMILY EXPORT SYSTEM PERMEASE COMPONENT 2"/>
    <property type="match status" value="1"/>
</dbReference>
<gene>
    <name evidence="9" type="ORF">BN8_01470</name>
</gene>
<feature type="transmembrane region" description="Helical" evidence="6">
    <location>
        <begin position="78"/>
        <end position="102"/>
    </location>
</feature>
<comment type="caution">
    <text evidence="9">The sequence shown here is derived from an EMBL/GenBank/DDBJ whole genome shotgun (WGS) entry which is preliminary data.</text>
</comment>
<dbReference type="EMBL" id="CAIT01000005">
    <property type="protein sequence ID" value="CCH52467.1"/>
    <property type="molecule type" value="Genomic_DNA"/>
</dbReference>
<feature type="transmembrane region" description="Helical" evidence="6">
    <location>
        <begin position="549"/>
        <end position="569"/>
    </location>
</feature>
<evidence type="ECO:0008006" key="11">
    <source>
        <dbReference type="Google" id="ProtNLM"/>
    </source>
</evidence>
<keyword evidence="5 6" id="KW-0472">Membrane</keyword>
<proteinExistence type="predicted"/>
<feature type="transmembrane region" description="Helical" evidence="6">
    <location>
        <begin position="221"/>
        <end position="240"/>
    </location>
</feature>
<dbReference type="InterPro" id="IPR025857">
    <property type="entry name" value="MacB_PCD"/>
</dbReference>
<dbReference type="GO" id="GO:0005886">
    <property type="term" value="C:plasma membrane"/>
    <property type="evidence" value="ECO:0007669"/>
    <property type="project" value="UniProtKB-SubCell"/>
</dbReference>
<dbReference type="Pfam" id="PF02687">
    <property type="entry name" value="FtsX"/>
    <property type="match status" value="2"/>
</dbReference>